<feature type="region of interest" description="Disordered" evidence="1">
    <location>
        <begin position="46"/>
        <end position="111"/>
    </location>
</feature>
<feature type="compositionally biased region" description="Basic residues" evidence="1">
    <location>
        <begin position="1"/>
        <end position="18"/>
    </location>
</feature>
<organism evidence="2 3">
    <name type="scientific">Vespula vulgaris</name>
    <name type="common">Yellow jacket</name>
    <name type="synonym">Wasp</name>
    <dbReference type="NCBI Taxonomy" id="7454"/>
    <lineage>
        <taxon>Eukaryota</taxon>
        <taxon>Metazoa</taxon>
        <taxon>Ecdysozoa</taxon>
        <taxon>Arthropoda</taxon>
        <taxon>Hexapoda</taxon>
        <taxon>Insecta</taxon>
        <taxon>Pterygota</taxon>
        <taxon>Neoptera</taxon>
        <taxon>Endopterygota</taxon>
        <taxon>Hymenoptera</taxon>
        <taxon>Apocrita</taxon>
        <taxon>Aculeata</taxon>
        <taxon>Vespoidea</taxon>
        <taxon>Vespidae</taxon>
        <taxon>Vespinae</taxon>
        <taxon>Vespula</taxon>
    </lineage>
</organism>
<feature type="compositionally biased region" description="Basic and acidic residues" evidence="1">
    <location>
        <begin position="69"/>
        <end position="90"/>
    </location>
</feature>
<dbReference type="Proteomes" id="UP000614350">
    <property type="component" value="Unassembled WGS sequence"/>
</dbReference>
<comment type="caution">
    <text evidence="2">The sequence shown here is derived from an EMBL/GenBank/DDBJ whole genome shotgun (WGS) entry which is preliminary data.</text>
</comment>
<reference evidence="2" key="1">
    <citation type="journal article" date="2020" name="G3 (Bethesda)">
        <title>High-Quality Assemblies for Three Invasive Social Wasps from the &lt;i&gt;Vespula&lt;/i&gt; Genus.</title>
        <authorList>
            <person name="Harrop T.W.R."/>
            <person name="Guhlin J."/>
            <person name="McLaughlin G.M."/>
            <person name="Permina E."/>
            <person name="Stockwell P."/>
            <person name="Gilligan J."/>
            <person name="Le Lec M.F."/>
            <person name="Gruber M.A.M."/>
            <person name="Quinn O."/>
            <person name="Lovegrove M."/>
            <person name="Duncan E.J."/>
            <person name="Remnant E.J."/>
            <person name="Van Eeckhoven J."/>
            <person name="Graham B."/>
            <person name="Knapp R.A."/>
            <person name="Langford K.W."/>
            <person name="Kronenberg Z."/>
            <person name="Press M.O."/>
            <person name="Eacker S.M."/>
            <person name="Wilson-Rankin E.E."/>
            <person name="Purcell J."/>
            <person name="Lester P.J."/>
            <person name="Dearden P.K."/>
        </authorList>
    </citation>
    <scope>NUCLEOTIDE SEQUENCE</scope>
    <source>
        <strain evidence="2">Marl-1</strain>
    </source>
</reference>
<evidence type="ECO:0000313" key="3">
    <source>
        <dbReference type="Proteomes" id="UP000614350"/>
    </source>
</evidence>
<keyword evidence="3" id="KW-1185">Reference proteome</keyword>
<gene>
    <name evidence="2" type="ORF">HZH66_014895</name>
</gene>
<evidence type="ECO:0000256" key="1">
    <source>
        <dbReference type="SAM" id="MobiDB-lite"/>
    </source>
</evidence>
<feature type="region of interest" description="Disordered" evidence="1">
    <location>
        <begin position="1"/>
        <end position="20"/>
    </location>
</feature>
<name>A0A834J077_VESVU</name>
<dbReference type="EMBL" id="JACSEA010000023">
    <property type="protein sequence ID" value="KAF7379524.1"/>
    <property type="molecule type" value="Genomic_DNA"/>
</dbReference>
<sequence length="111" mass="12527">MCKRRVERKKKKKKKKRAQTNCFDKSRRQYVVKTAARLSLPEQTIGRVGKVEENPDRVGSYGGGGLEGRGGKGRLEGSREEFEEEFKGSADDEVDDDNDDTTTTTTRTIQV</sequence>
<protein>
    <submittedName>
        <fullName evidence="2">Uncharacterized protein</fullName>
    </submittedName>
</protein>
<dbReference type="AlphaFoldDB" id="A0A834J077"/>
<feature type="compositionally biased region" description="Acidic residues" evidence="1">
    <location>
        <begin position="91"/>
        <end position="100"/>
    </location>
</feature>
<evidence type="ECO:0000313" key="2">
    <source>
        <dbReference type="EMBL" id="KAF7379524.1"/>
    </source>
</evidence>
<proteinExistence type="predicted"/>
<accession>A0A834J077</accession>
<feature type="compositionally biased region" description="Low complexity" evidence="1">
    <location>
        <begin position="101"/>
        <end position="111"/>
    </location>
</feature>